<keyword evidence="2" id="KW-1185">Reference proteome</keyword>
<evidence type="ECO:0000313" key="1">
    <source>
        <dbReference type="EMBL" id="MCI91229.1"/>
    </source>
</evidence>
<comment type="caution">
    <text evidence="1">The sequence shown here is derived from an EMBL/GenBank/DDBJ whole genome shotgun (WGS) entry which is preliminary data.</text>
</comment>
<reference evidence="1 2" key="1">
    <citation type="journal article" date="2018" name="Front. Plant Sci.">
        <title>Red Clover (Trifolium pratense) and Zigzag Clover (T. medium) - A Picture of Genomic Similarities and Differences.</title>
        <authorList>
            <person name="Dluhosova J."/>
            <person name="Istvanek J."/>
            <person name="Nedelnik J."/>
            <person name="Repkova J."/>
        </authorList>
    </citation>
    <scope>NUCLEOTIDE SEQUENCE [LARGE SCALE GENOMIC DNA]</scope>
    <source>
        <strain evidence="2">cv. 10/8</strain>
        <tissue evidence="1">Leaf</tissue>
    </source>
</reference>
<proteinExistence type="predicted"/>
<accession>A0A392VUU9</accession>
<dbReference type="Proteomes" id="UP000265520">
    <property type="component" value="Unassembled WGS sequence"/>
</dbReference>
<dbReference type="EMBL" id="LXQA011266345">
    <property type="protein sequence ID" value="MCI91229.1"/>
    <property type="molecule type" value="Genomic_DNA"/>
</dbReference>
<dbReference type="AlphaFoldDB" id="A0A392VUU9"/>
<evidence type="ECO:0000313" key="2">
    <source>
        <dbReference type="Proteomes" id="UP000265520"/>
    </source>
</evidence>
<sequence length="60" mass="5917">MSRFGSGGFACGGTVTTESEYGGSNMSDGCSDSSPDSFGGGLVGGSRATTCSVFCITLIF</sequence>
<organism evidence="1 2">
    <name type="scientific">Trifolium medium</name>
    <dbReference type="NCBI Taxonomy" id="97028"/>
    <lineage>
        <taxon>Eukaryota</taxon>
        <taxon>Viridiplantae</taxon>
        <taxon>Streptophyta</taxon>
        <taxon>Embryophyta</taxon>
        <taxon>Tracheophyta</taxon>
        <taxon>Spermatophyta</taxon>
        <taxon>Magnoliopsida</taxon>
        <taxon>eudicotyledons</taxon>
        <taxon>Gunneridae</taxon>
        <taxon>Pentapetalae</taxon>
        <taxon>rosids</taxon>
        <taxon>fabids</taxon>
        <taxon>Fabales</taxon>
        <taxon>Fabaceae</taxon>
        <taxon>Papilionoideae</taxon>
        <taxon>50 kb inversion clade</taxon>
        <taxon>NPAAA clade</taxon>
        <taxon>Hologalegina</taxon>
        <taxon>IRL clade</taxon>
        <taxon>Trifolieae</taxon>
        <taxon>Trifolium</taxon>
    </lineage>
</organism>
<protein>
    <submittedName>
        <fullName evidence="1">Uncharacterized protein</fullName>
    </submittedName>
</protein>
<name>A0A392VUU9_9FABA</name>
<feature type="non-terminal residue" evidence="1">
    <location>
        <position position="60"/>
    </location>
</feature>